<sequence length="200" mass="21513">MRFSASFAAVATVIGLSEAMPADPPAPAATTVPYYYFKTVAQSSDKAAYSNLYLNAHHTGAGTYDATFSKGTPLPAHLGWFSGSVLKWFEPLPGKIVMSVDYQIRTSDYAAWAPVTMSGDAGTPGFKLVKEKLVIDNPQFEAWLVCDWHHSYPQLFTLIKTIYPVVIPSSCAKVDLIAESATKSTKIPVVVGPPPATPSP</sequence>
<evidence type="ECO:0000313" key="4">
    <source>
        <dbReference type="Proteomes" id="UP000298493"/>
    </source>
</evidence>
<proteinExistence type="predicted"/>
<dbReference type="InterPro" id="IPR057229">
    <property type="entry name" value="DUF7907"/>
</dbReference>
<dbReference type="AlphaFoldDB" id="A0A4Z1P4H0"/>
<evidence type="ECO:0000313" key="3">
    <source>
        <dbReference type="EMBL" id="TID23697.1"/>
    </source>
</evidence>
<feature type="chain" id="PRO_5021466056" description="DUF7907 domain-containing protein" evidence="1">
    <location>
        <begin position="20"/>
        <end position="200"/>
    </location>
</feature>
<accession>A0A4Z1P4H0</accession>
<dbReference type="STRING" id="86259.A0A4Z1P4H0"/>
<reference evidence="3 4" key="1">
    <citation type="submission" date="2019-04" db="EMBL/GenBank/DDBJ databases">
        <title>High contiguity whole genome sequence and gene annotation resource for two Venturia nashicola isolates.</title>
        <authorList>
            <person name="Prokchorchik M."/>
            <person name="Won K."/>
            <person name="Lee Y."/>
            <person name="Choi E.D."/>
            <person name="Segonzac C."/>
            <person name="Sohn K.H."/>
        </authorList>
    </citation>
    <scope>NUCLEOTIDE SEQUENCE [LARGE SCALE GENOMIC DNA]</scope>
    <source>
        <strain evidence="3 4">PRI2</strain>
    </source>
</reference>
<feature type="signal peptide" evidence="1">
    <location>
        <begin position="1"/>
        <end position="19"/>
    </location>
</feature>
<evidence type="ECO:0000259" key="2">
    <source>
        <dbReference type="Pfam" id="PF25484"/>
    </source>
</evidence>
<evidence type="ECO:0000256" key="1">
    <source>
        <dbReference type="SAM" id="SignalP"/>
    </source>
</evidence>
<dbReference type="Proteomes" id="UP000298493">
    <property type="component" value="Unassembled WGS sequence"/>
</dbReference>
<organism evidence="3 4">
    <name type="scientific">Venturia nashicola</name>
    <dbReference type="NCBI Taxonomy" id="86259"/>
    <lineage>
        <taxon>Eukaryota</taxon>
        <taxon>Fungi</taxon>
        <taxon>Dikarya</taxon>
        <taxon>Ascomycota</taxon>
        <taxon>Pezizomycotina</taxon>
        <taxon>Dothideomycetes</taxon>
        <taxon>Pleosporomycetidae</taxon>
        <taxon>Venturiales</taxon>
        <taxon>Venturiaceae</taxon>
        <taxon>Venturia</taxon>
    </lineage>
</organism>
<keyword evidence="1" id="KW-0732">Signal</keyword>
<dbReference type="EMBL" id="SNSC02000006">
    <property type="protein sequence ID" value="TID23697.1"/>
    <property type="molecule type" value="Genomic_DNA"/>
</dbReference>
<dbReference type="Pfam" id="PF25484">
    <property type="entry name" value="DUF7907"/>
    <property type="match status" value="1"/>
</dbReference>
<feature type="domain" description="DUF7907" evidence="2">
    <location>
        <begin position="35"/>
        <end position="179"/>
    </location>
</feature>
<name>A0A4Z1P4H0_9PEZI</name>
<comment type="caution">
    <text evidence="3">The sequence shown here is derived from an EMBL/GenBank/DDBJ whole genome shotgun (WGS) entry which is preliminary data.</text>
</comment>
<protein>
    <recommendedName>
        <fullName evidence="2">DUF7907 domain-containing protein</fullName>
    </recommendedName>
</protein>
<gene>
    <name evidence="3" type="ORF">E6O75_ATG03333</name>
</gene>
<keyword evidence="4" id="KW-1185">Reference proteome</keyword>